<dbReference type="EMBL" id="JAUHLI010000026">
    <property type="protein sequence ID" value="MEE2003234.1"/>
    <property type="molecule type" value="Genomic_DNA"/>
</dbReference>
<dbReference type="InterPro" id="IPR011010">
    <property type="entry name" value="DNA_brk_join_enz"/>
</dbReference>
<dbReference type="InterPro" id="IPR013762">
    <property type="entry name" value="Integrase-like_cat_sf"/>
</dbReference>
<sequence>MNPEISHFFDIPEDFPFGLAVSRLRRGIFYLIQISTCSGSELDHMKQMHSVLQGIQTPPQQARERNDLYNYLKNNPFLATLLQIGEPHSSPYVDDTNNRTICLLMHVFDCRGAADYPAYLAFRKTVIESSLELHTLPALLDLTSLEIQVRMRRADNRHPELKRLHPFLTPLVTRNQRECRGRMDNQHRELIDNNETTTSMYALQLTDENAETSNEIIGCDSKILLTTEQQRRQFQRRLNGAQRAYYAHESAVIAGIHTALPEEFRVFLQQAAPFLLTGEMSKIPPETSYSLLILFLALFGISEPENLTLINKRSQITIGMDSLGACLVYELRLDARFLTAKLELPANLIKTASPQTRDPRIHHTAEERLSLTVPYPATYLLNALIRVTPPKRRHLNRLSELGSFDYRAWLNDCLRRSGLHIKGLTKKALERSFQQFAREQVPETYFRFLSGQPCVQSHYVSVAISTLSETITAAWRRFCVQVGIHWKNANVFESGERVVIHPYHTEVGSKRALRPEIYNAIFHRLVNDFGVRTDDCLNQIAFYLYLRVASTVGLRPTKIPFPTVDNMHWELGIFTVADKRVRSKNELRLIILPLNLVELISLWRRCAQDFSISKNVAEPSHLLMSWDESWVHFDRALANKKLAELTNDNIVNHSLRHTAAQRYIQGVPEFKQPLLDMLLNHSRAGVSVFHRYAQASPRELIRLQQSLLERVDDEFASFDAAIHKRLTQLVGAKNAVS</sequence>
<dbReference type="SUPFAM" id="SSF56349">
    <property type="entry name" value="DNA breaking-rejoining enzymes"/>
    <property type="match status" value="1"/>
</dbReference>
<comment type="caution">
    <text evidence="2">The sequence shown here is derived from an EMBL/GenBank/DDBJ whole genome shotgun (WGS) entry which is preliminary data.</text>
</comment>
<evidence type="ECO:0008006" key="4">
    <source>
        <dbReference type="Google" id="ProtNLM"/>
    </source>
</evidence>
<dbReference type="Proteomes" id="UP001336314">
    <property type="component" value="Unassembled WGS sequence"/>
</dbReference>
<reference evidence="2 3" key="1">
    <citation type="submission" date="2023-07" db="EMBL/GenBank/DDBJ databases">
        <title>Alkalimonas sp., MEB108 novel, alkaliphilic bacterium isolated from Lonar Lake, India.</title>
        <authorList>
            <person name="Joshi A."/>
            <person name="Thite S."/>
        </authorList>
    </citation>
    <scope>NUCLEOTIDE SEQUENCE [LARGE SCALE GENOMIC DNA]</scope>
    <source>
        <strain evidence="2 3">MEB108</strain>
    </source>
</reference>
<keyword evidence="3" id="KW-1185">Reference proteome</keyword>
<gene>
    <name evidence="2" type="ORF">QWY20_17400</name>
</gene>
<protein>
    <recommendedName>
        <fullName evidence="4">Tyr recombinase domain-containing protein</fullName>
    </recommendedName>
</protein>
<name>A0ABU7J9M0_9GAMM</name>
<proteinExistence type="predicted"/>
<evidence type="ECO:0000313" key="2">
    <source>
        <dbReference type="EMBL" id="MEE2003234.1"/>
    </source>
</evidence>
<evidence type="ECO:0000256" key="1">
    <source>
        <dbReference type="ARBA" id="ARBA00023172"/>
    </source>
</evidence>
<keyword evidence="1" id="KW-0233">DNA recombination</keyword>
<dbReference type="RefSeq" id="WP_330130278.1">
    <property type="nucleotide sequence ID" value="NZ_JAUHLI010000026.1"/>
</dbReference>
<accession>A0ABU7J9M0</accession>
<organism evidence="2 3">
    <name type="scientific">Alkalimonas cellulosilytica</name>
    <dbReference type="NCBI Taxonomy" id="3058395"/>
    <lineage>
        <taxon>Bacteria</taxon>
        <taxon>Pseudomonadati</taxon>
        <taxon>Pseudomonadota</taxon>
        <taxon>Gammaproteobacteria</taxon>
        <taxon>Alkalimonas</taxon>
    </lineage>
</organism>
<dbReference type="Gene3D" id="1.10.443.10">
    <property type="entry name" value="Intergrase catalytic core"/>
    <property type="match status" value="1"/>
</dbReference>
<evidence type="ECO:0000313" key="3">
    <source>
        <dbReference type="Proteomes" id="UP001336314"/>
    </source>
</evidence>